<dbReference type="EC" id="4.3.3.7" evidence="4 12"/>
<keyword evidence="15" id="KW-1185">Reference proteome</keyword>
<dbReference type="PRINTS" id="PR00146">
    <property type="entry name" value="DHPICSNTHASE"/>
</dbReference>
<evidence type="ECO:0000313" key="15">
    <source>
        <dbReference type="Proteomes" id="UP001314261"/>
    </source>
</evidence>
<name>A0ABN9YNR4_9LACO</name>
<proteinExistence type="inferred from homology"/>
<gene>
    <name evidence="12" type="primary">dapA</name>
    <name evidence="14" type="ORF">R54839_PPFHFPJH_00595</name>
</gene>
<dbReference type="Pfam" id="PF00701">
    <property type="entry name" value="DHDPS"/>
    <property type="match status" value="1"/>
</dbReference>
<evidence type="ECO:0000256" key="12">
    <source>
        <dbReference type="HAMAP-Rule" id="MF_00418"/>
    </source>
</evidence>
<keyword evidence="5 12" id="KW-0963">Cytoplasm</keyword>
<evidence type="ECO:0000256" key="7">
    <source>
        <dbReference type="ARBA" id="ARBA00022915"/>
    </source>
</evidence>
<dbReference type="HAMAP" id="MF_00418">
    <property type="entry name" value="DapA"/>
    <property type="match status" value="1"/>
</dbReference>
<reference evidence="14 15" key="1">
    <citation type="submission" date="2023-10" db="EMBL/GenBank/DDBJ databases">
        <authorList>
            <person name="Botero Cardona J."/>
        </authorList>
    </citation>
    <scope>NUCLEOTIDE SEQUENCE [LARGE SCALE GENOMIC DNA]</scope>
    <source>
        <strain evidence="14 15">R-54839</strain>
    </source>
</reference>
<evidence type="ECO:0000256" key="10">
    <source>
        <dbReference type="ARBA" id="ARBA00023270"/>
    </source>
</evidence>
<evidence type="ECO:0000313" key="14">
    <source>
        <dbReference type="EMBL" id="CAK1234438.1"/>
    </source>
</evidence>
<dbReference type="InterPro" id="IPR002220">
    <property type="entry name" value="DapA-like"/>
</dbReference>
<feature type="active site" description="Proton donor/acceptor" evidence="12">
    <location>
        <position position="136"/>
    </location>
</feature>
<dbReference type="RefSeq" id="WP_010691661.1">
    <property type="nucleotide sequence ID" value="NZ_CAUZLN010000003.1"/>
</dbReference>
<evidence type="ECO:0000256" key="8">
    <source>
        <dbReference type="ARBA" id="ARBA00023154"/>
    </source>
</evidence>
<accession>A0ABN9YNR4</accession>
<dbReference type="NCBIfam" id="TIGR00674">
    <property type="entry name" value="dapA"/>
    <property type="match status" value="1"/>
</dbReference>
<keyword evidence="7 12" id="KW-0220">Diaminopimelate biosynthesis</keyword>
<comment type="similarity">
    <text evidence="3 12 13">Belongs to the DapA family.</text>
</comment>
<comment type="caution">
    <text evidence="12">Was originally thought to be a dihydrodipicolinate synthase (DHDPS), catalyzing the condensation of (S)-aspartate-beta-semialdehyde [(S)-ASA] and pyruvate to dihydrodipicolinate (DHDP). However, it was shown in E.coli that the product of the enzymatic reaction is not dihydrodipicolinate but in fact (4S)-4-hydroxy-2,3,4,5-tetrahydro-(2S)-dipicolinic acid (HTPA), and that the consecutive dehydration reaction leading to DHDP is not spontaneous but catalyzed by DapB.</text>
</comment>
<dbReference type="GO" id="GO:0008840">
    <property type="term" value="F:4-hydroxy-tetrahydrodipicolinate synthase activity"/>
    <property type="evidence" value="ECO:0007669"/>
    <property type="project" value="UniProtKB-EC"/>
</dbReference>
<dbReference type="CDD" id="cd00950">
    <property type="entry name" value="DHDPS"/>
    <property type="match status" value="1"/>
</dbReference>
<comment type="caution">
    <text evidence="14">The sequence shown here is derived from an EMBL/GenBank/DDBJ whole genome shotgun (WGS) entry which is preliminary data.</text>
</comment>
<dbReference type="PIRSF" id="PIRSF001365">
    <property type="entry name" value="DHDPS"/>
    <property type="match status" value="1"/>
</dbReference>
<dbReference type="Gene3D" id="3.20.20.70">
    <property type="entry name" value="Aldolase class I"/>
    <property type="match status" value="1"/>
</dbReference>
<feature type="binding site" evidence="12">
    <location>
        <position position="205"/>
    </location>
    <ligand>
        <name>pyruvate</name>
        <dbReference type="ChEBI" id="CHEBI:15361"/>
    </ligand>
</feature>
<comment type="subcellular location">
    <subcellularLocation>
        <location evidence="12">Cytoplasm</location>
    </subcellularLocation>
</comment>
<dbReference type="PANTHER" id="PTHR12128">
    <property type="entry name" value="DIHYDRODIPICOLINATE SYNTHASE"/>
    <property type="match status" value="1"/>
</dbReference>
<dbReference type="SMART" id="SM01130">
    <property type="entry name" value="DHDPS"/>
    <property type="match status" value="1"/>
</dbReference>
<protein>
    <recommendedName>
        <fullName evidence="4 12">4-hydroxy-tetrahydrodipicolinate synthase</fullName>
        <shortName evidence="12">HTPA synthase</shortName>
        <ecNumber evidence="4 12">4.3.3.7</ecNumber>
    </recommendedName>
</protein>
<evidence type="ECO:0000256" key="9">
    <source>
        <dbReference type="ARBA" id="ARBA00023239"/>
    </source>
</evidence>
<evidence type="ECO:0000256" key="11">
    <source>
        <dbReference type="ARBA" id="ARBA00047836"/>
    </source>
</evidence>
<keyword evidence="10 12" id="KW-0704">Schiff base</keyword>
<evidence type="ECO:0000256" key="1">
    <source>
        <dbReference type="ARBA" id="ARBA00003294"/>
    </source>
</evidence>
<keyword evidence="9 12" id="KW-0456">Lyase</keyword>
<evidence type="ECO:0000256" key="13">
    <source>
        <dbReference type="PIRNR" id="PIRNR001365"/>
    </source>
</evidence>
<comment type="pathway">
    <text evidence="2 12">Amino-acid biosynthesis; L-lysine biosynthesis via DAP pathway; (S)-tetrahydrodipicolinate from L-aspartate: step 3/4.</text>
</comment>
<dbReference type="InterPro" id="IPR020625">
    <property type="entry name" value="Schiff_base-form_aldolases_AS"/>
</dbReference>
<organism evidence="14 15">
    <name type="scientific">Fructobacillus fructosus</name>
    <dbReference type="NCBI Taxonomy" id="1631"/>
    <lineage>
        <taxon>Bacteria</taxon>
        <taxon>Bacillati</taxon>
        <taxon>Bacillota</taxon>
        <taxon>Bacilli</taxon>
        <taxon>Lactobacillales</taxon>
        <taxon>Lactobacillaceae</taxon>
        <taxon>Fructobacillus</taxon>
    </lineage>
</organism>
<sequence>MFENADLMTAIVTPFDENNQIDFASLAALTERYLEEGHRGFVIGGTTGETPTLSHAEKLALYQGFAEIVNGRVPIIAGTGSNNTAETIAFTKEVSQISGIDAALVVVPYYNKPDQRRMMAHYLAVAEEGGLPVVMYNVPGRTAVTMQNDTIVALSAHPNIVGVKQCTSMADLEYLVDHVKDDFAVYSGEDAQALFALVIGARGVISVASHLYGSQMRGMYDAFYAGNFQEAGRLQRWLTPKMAALFMYPSPAPVKAMLNAAGYQVGACRLPILPLDENEQAHLLDALKTEGAFS</sequence>
<dbReference type="InterPro" id="IPR005263">
    <property type="entry name" value="DapA"/>
</dbReference>
<feature type="active site" description="Schiff-base intermediate with substrate" evidence="12">
    <location>
        <position position="164"/>
    </location>
</feature>
<keyword evidence="8 12" id="KW-0457">Lysine biosynthesis</keyword>
<evidence type="ECO:0000256" key="4">
    <source>
        <dbReference type="ARBA" id="ARBA00012086"/>
    </source>
</evidence>
<evidence type="ECO:0000256" key="2">
    <source>
        <dbReference type="ARBA" id="ARBA00005120"/>
    </source>
</evidence>
<evidence type="ECO:0000256" key="5">
    <source>
        <dbReference type="ARBA" id="ARBA00022490"/>
    </source>
</evidence>
<dbReference type="Proteomes" id="UP001314261">
    <property type="component" value="Unassembled WGS sequence"/>
</dbReference>
<comment type="catalytic activity">
    <reaction evidence="11 12">
        <text>L-aspartate 4-semialdehyde + pyruvate = (2S,4S)-4-hydroxy-2,3,4,5-tetrahydrodipicolinate + H2O + H(+)</text>
        <dbReference type="Rhea" id="RHEA:34171"/>
        <dbReference type="ChEBI" id="CHEBI:15361"/>
        <dbReference type="ChEBI" id="CHEBI:15377"/>
        <dbReference type="ChEBI" id="CHEBI:15378"/>
        <dbReference type="ChEBI" id="CHEBI:67139"/>
        <dbReference type="ChEBI" id="CHEBI:537519"/>
        <dbReference type="EC" id="4.3.3.7"/>
    </reaction>
</comment>
<comment type="subunit">
    <text evidence="12">Homotetramer; dimer of dimers.</text>
</comment>
<dbReference type="PANTHER" id="PTHR12128:SF66">
    <property type="entry name" value="4-HYDROXY-2-OXOGLUTARATE ALDOLASE, MITOCHONDRIAL"/>
    <property type="match status" value="1"/>
</dbReference>
<evidence type="ECO:0000256" key="6">
    <source>
        <dbReference type="ARBA" id="ARBA00022605"/>
    </source>
</evidence>
<dbReference type="SUPFAM" id="SSF51569">
    <property type="entry name" value="Aldolase"/>
    <property type="match status" value="1"/>
</dbReference>
<dbReference type="InterPro" id="IPR013785">
    <property type="entry name" value="Aldolase_TIM"/>
</dbReference>
<keyword evidence="6 12" id="KW-0028">Amino-acid biosynthesis</keyword>
<feature type="site" description="Part of a proton relay during catalysis" evidence="12">
    <location>
        <position position="46"/>
    </location>
</feature>
<feature type="binding site" evidence="12">
    <location>
        <position position="47"/>
    </location>
    <ligand>
        <name>pyruvate</name>
        <dbReference type="ChEBI" id="CHEBI:15361"/>
    </ligand>
</feature>
<dbReference type="EMBL" id="CAUZLR010000003">
    <property type="protein sequence ID" value="CAK1234438.1"/>
    <property type="molecule type" value="Genomic_DNA"/>
</dbReference>
<comment type="function">
    <text evidence="1 12">Catalyzes the condensation of (S)-aspartate-beta-semialdehyde [(S)-ASA] and pyruvate to 4-hydroxy-tetrahydrodipicolinate (HTPA).</text>
</comment>
<dbReference type="PROSITE" id="PS00666">
    <property type="entry name" value="DHDPS_2"/>
    <property type="match status" value="1"/>
</dbReference>
<evidence type="ECO:0000256" key="3">
    <source>
        <dbReference type="ARBA" id="ARBA00007592"/>
    </source>
</evidence>
<feature type="site" description="Part of a proton relay during catalysis" evidence="12">
    <location>
        <position position="110"/>
    </location>
</feature>